<sequence>MREIRTFELEHGEPASAWRVAQPLAVNVLAGELWLTVEGDAEDYWFAPGESFELKRGAVAWLSAGSEGARLSLTVAGGGREMGDTLRVQRQRAARWTWMPRWLLAA</sequence>
<keyword evidence="2" id="KW-1185">Reference proteome</keyword>
<proteinExistence type="predicted"/>
<accession>A0A1N7STK5</accession>
<protein>
    <recommendedName>
        <fullName evidence="3">DUF2917 domain-containing protein</fullName>
    </recommendedName>
</protein>
<organism evidence="1 2">
    <name type="scientific">Paraburkholderia piptadeniae</name>
    <dbReference type="NCBI Taxonomy" id="1701573"/>
    <lineage>
        <taxon>Bacteria</taxon>
        <taxon>Pseudomonadati</taxon>
        <taxon>Pseudomonadota</taxon>
        <taxon>Betaproteobacteria</taxon>
        <taxon>Burkholderiales</taxon>
        <taxon>Burkholderiaceae</taxon>
        <taxon>Paraburkholderia</taxon>
    </lineage>
</organism>
<dbReference type="AlphaFoldDB" id="A0A1N7STK5"/>
<evidence type="ECO:0000313" key="1">
    <source>
        <dbReference type="EMBL" id="SIT50811.1"/>
    </source>
</evidence>
<name>A0A1N7STK5_9BURK</name>
<comment type="caution">
    <text evidence="1">The sequence shown here is derived from an EMBL/GenBank/DDBJ whole genome shotgun (WGS) entry which is preliminary data.</text>
</comment>
<dbReference type="SUPFAM" id="SSF51182">
    <property type="entry name" value="RmlC-like cupins"/>
    <property type="match status" value="1"/>
</dbReference>
<gene>
    <name evidence="1" type="ORF">BN2476_950006</name>
</gene>
<dbReference type="Proteomes" id="UP000195569">
    <property type="component" value="Unassembled WGS sequence"/>
</dbReference>
<dbReference type="OrthoDB" id="8720906at2"/>
<dbReference type="InterPro" id="IPR011051">
    <property type="entry name" value="RmlC_Cupin_sf"/>
</dbReference>
<evidence type="ECO:0008006" key="3">
    <source>
        <dbReference type="Google" id="ProtNLM"/>
    </source>
</evidence>
<evidence type="ECO:0000313" key="2">
    <source>
        <dbReference type="Proteomes" id="UP000195569"/>
    </source>
</evidence>
<dbReference type="EMBL" id="CYGY02000095">
    <property type="protein sequence ID" value="SIT50811.1"/>
    <property type="molecule type" value="Genomic_DNA"/>
</dbReference>
<reference evidence="1" key="1">
    <citation type="submission" date="2016-12" db="EMBL/GenBank/DDBJ databases">
        <authorList>
            <person name="Moulin L."/>
        </authorList>
    </citation>
    <scope>NUCLEOTIDE SEQUENCE [LARGE SCALE GENOMIC DNA]</scope>
    <source>
        <strain evidence="1">STM 7183</strain>
    </source>
</reference>
<dbReference type="RefSeq" id="WP_087739427.1">
    <property type="nucleotide sequence ID" value="NZ_CYGY02000095.1"/>
</dbReference>
<dbReference type="Pfam" id="PF11142">
    <property type="entry name" value="DUF2917"/>
    <property type="match status" value="1"/>
</dbReference>
<dbReference type="InterPro" id="IPR021317">
    <property type="entry name" value="DUF2917"/>
</dbReference>